<dbReference type="Gene3D" id="3.30.565.10">
    <property type="entry name" value="Histidine kinase-like ATPase, C-terminal domain"/>
    <property type="match status" value="1"/>
</dbReference>
<evidence type="ECO:0000256" key="6">
    <source>
        <dbReference type="ARBA" id="ARBA00022692"/>
    </source>
</evidence>
<keyword evidence="5" id="KW-0808">Transferase</keyword>
<dbReference type="InterPro" id="IPR004358">
    <property type="entry name" value="Sig_transdc_His_kin-like_C"/>
</dbReference>
<evidence type="ECO:0000256" key="8">
    <source>
        <dbReference type="ARBA" id="ARBA00022777"/>
    </source>
</evidence>
<accession>A0A258HE10</accession>
<evidence type="ECO:0000313" key="18">
    <source>
        <dbReference type="Proteomes" id="UP000216147"/>
    </source>
</evidence>
<dbReference type="PROSITE" id="PS50109">
    <property type="entry name" value="HIS_KIN"/>
    <property type="match status" value="1"/>
</dbReference>
<dbReference type="SUPFAM" id="SSF55874">
    <property type="entry name" value="ATPase domain of HSP90 chaperone/DNA topoisomerase II/histidine kinase"/>
    <property type="match status" value="1"/>
</dbReference>
<dbReference type="InterPro" id="IPR001789">
    <property type="entry name" value="Sig_transdc_resp-reg_receiver"/>
</dbReference>
<evidence type="ECO:0000256" key="7">
    <source>
        <dbReference type="ARBA" id="ARBA00022741"/>
    </source>
</evidence>
<evidence type="ECO:0000256" key="4">
    <source>
        <dbReference type="ARBA" id="ARBA00022553"/>
    </source>
</evidence>
<comment type="catalytic activity">
    <reaction evidence="1">
        <text>ATP + protein L-histidine = ADP + protein N-phospho-L-histidine.</text>
        <dbReference type="EC" id="2.7.13.3"/>
    </reaction>
</comment>
<keyword evidence="11" id="KW-0902">Two-component regulatory system</keyword>
<dbReference type="PROSITE" id="PS50110">
    <property type="entry name" value="RESPONSE_REGULATORY"/>
    <property type="match status" value="1"/>
</dbReference>
<dbReference type="GO" id="GO:0000155">
    <property type="term" value="F:phosphorelay sensor kinase activity"/>
    <property type="evidence" value="ECO:0007669"/>
    <property type="project" value="InterPro"/>
</dbReference>
<reference evidence="17 18" key="1">
    <citation type="submission" date="2017-03" db="EMBL/GenBank/DDBJ databases">
        <title>Lifting the veil on microbial sulfur biogeochemistry in mining wastewaters.</title>
        <authorList>
            <person name="Kantor R.S."/>
            <person name="Colenbrander Nelson T."/>
            <person name="Marshall S."/>
            <person name="Bennett D."/>
            <person name="Apte S."/>
            <person name="Camacho D."/>
            <person name="Thomas B.C."/>
            <person name="Warren L.A."/>
            <person name="Banfield J.F."/>
        </authorList>
    </citation>
    <scope>NUCLEOTIDE SEQUENCE [LARGE SCALE GENOMIC DNA]</scope>
    <source>
        <strain evidence="17">32-68-21</strain>
    </source>
</reference>
<evidence type="ECO:0000256" key="3">
    <source>
        <dbReference type="ARBA" id="ARBA00012438"/>
    </source>
</evidence>
<evidence type="ECO:0000259" key="16">
    <source>
        <dbReference type="PROSITE" id="PS50110"/>
    </source>
</evidence>
<evidence type="ECO:0000256" key="10">
    <source>
        <dbReference type="ARBA" id="ARBA00022989"/>
    </source>
</evidence>
<dbReference type="SMART" id="SM00387">
    <property type="entry name" value="HATPase_c"/>
    <property type="match status" value="1"/>
</dbReference>
<gene>
    <name evidence="17" type="ORF">B7Y86_14320</name>
</gene>
<evidence type="ECO:0000259" key="15">
    <source>
        <dbReference type="PROSITE" id="PS50109"/>
    </source>
</evidence>
<dbReference type="FunFam" id="1.10.287.130:FF:000004">
    <property type="entry name" value="Ethylene receptor 1"/>
    <property type="match status" value="1"/>
</dbReference>
<dbReference type="GO" id="GO:0016020">
    <property type="term" value="C:membrane"/>
    <property type="evidence" value="ECO:0007669"/>
    <property type="project" value="UniProtKB-SubCell"/>
</dbReference>
<dbReference type="InterPro" id="IPR005467">
    <property type="entry name" value="His_kinase_dom"/>
</dbReference>
<keyword evidence="4 13" id="KW-0597">Phosphoprotein</keyword>
<dbReference type="SUPFAM" id="SSF52172">
    <property type="entry name" value="CheY-like"/>
    <property type="match status" value="1"/>
</dbReference>
<dbReference type="SMART" id="SM00448">
    <property type="entry name" value="REC"/>
    <property type="match status" value="1"/>
</dbReference>
<feature type="transmembrane region" description="Helical" evidence="14">
    <location>
        <begin position="102"/>
        <end position="120"/>
    </location>
</feature>
<proteinExistence type="predicted"/>
<evidence type="ECO:0000256" key="1">
    <source>
        <dbReference type="ARBA" id="ARBA00000085"/>
    </source>
</evidence>
<dbReference type="InterPro" id="IPR011006">
    <property type="entry name" value="CheY-like_superfamily"/>
</dbReference>
<dbReference type="Gene3D" id="3.40.50.2300">
    <property type="match status" value="1"/>
</dbReference>
<evidence type="ECO:0000256" key="12">
    <source>
        <dbReference type="ARBA" id="ARBA00023136"/>
    </source>
</evidence>
<dbReference type="AlphaFoldDB" id="A0A258HE10"/>
<feature type="transmembrane region" description="Helical" evidence="14">
    <location>
        <begin position="127"/>
        <end position="150"/>
    </location>
</feature>
<comment type="caution">
    <text evidence="17">The sequence shown here is derived from an EMBL/GenBank/DDBJ whole genome shotgun (WGS) entry which is preliminary data.</text>
</comment>
<keyword evidence="8" id="KW-0418">Kinase</keyword>
<dbReference type="InterPro" id="IPR003661">
    <property type="entry name" value="HisK_dim/P_dom"/>
</dbReference>
<keyword evidence="10 14" id="KW-1133">Transmembrane helix</keyword>
<dbReference type="CDD" id="cd16922">
    <property type="entry name" value="HATPase_EvgS-ArcB-TorS-like"/>
    <property type="match status" value="1"/>
</dbReference>
<dbReference type="GO" id="GO:0005524">
    <property type="term" value="F:ATP binding"/>
    <property type="evidence" value="ECO:0007669"/>
    <property type="project" value="UniProtKB-KW"/>
</dbReference>
<dbReference type="InterPro" id="IPR003594">
    <property type="entry name" value="HATPase_dom"/>
</dbReference>
<feature type="transmembrane region" description="Helical" evidence="14">
    <location>
        <begin position="156"/>
        <end position="174"/>
    </location>
</feature>
<comment type="subcellular location">
    <subcellularLocation>
        <location evidence="2">Membrane</location>
    </subcellularLocation>
</comment>
<name>A0A258HE10_9CAUL</name>
<dbReference type="EMBL" id="NCEQ01000016">
    <property type="protein sequence ID" value="OYX55116.1"/>
    <property type="molecule type" value="Genomic_DNA"/>
</dbReference>
<organism evidence="17 18">
    <name type="scientific">Brevundimonas subvibrioides</name>
    <dbReference type="NCBI Taxonomy" id="74313"/>
    <lineage>
        <taxon>Bacteria</taxon>
        <taxon>Pseudomonadati</taxon>
        <taxon>Pseudomonadota</taxon>
        <taxon>Alphaproteobacteria</taxon>
        <taxon>Caulobacterales</taxon>
        <taxon>Caulobacteraceae</taxon>
        <taxon>Brevundimonas</taxon>
    </lineage>
</organism>
<dbReference type="CDD" id="cd00082">
    <property type="entry name" value="HisKA"/>
    <property type="match status" value="1"/>
</dbReference>
<dbReference type="PANTHER" id="PTHR45339">
    <property type="entry name" value="HYBRID SIGNAL TRANSDUCTION HISTIDINE KINASE J"/>
    <property type="match status" value="1"/>
</dbReference>
<dbReference type="Proteomes" id="UP000216147">
    <property type="component" value="Unassembled WGS sequence"/>
</dbReference>
<evidence type="ECO:0000256" key="14">
    <source>
        <dbReference type="SAM" id="Phobius"/>
    </source>
</evidence>
<evidence type="ECO:0000256" key="9">
    <source>
        <dbReference type="ARBA" id="ARBA00022840"/>
    </source>
</evidence>
<dbReference type="SUPFAM" id="SSF47384">
    <property type="entry name" value="Homodimeric domain of signal transducing histidine kinase"/>
    <property type="match status" value="1"/>
</dbReference>
<dbReference type="FunFam" id="3.30.565.10:FF:000078">
    <property type="entry name" value="Two-component sensor histidine kinase"/>
    <property type="match status" value="1"/>
</dbReference>
<dbReference type="Pfam" id="PF00072">
    <property type="entry name" value="Response_reg"/>
    <property type="match status" value="1"/>
</dbReference>
<evidence type="ECO:0000256" key="5">
    <source>
        <dbReference type="ARBA" id="ARBA00022679"/>
    </source>
</evidence>
<keyword evidence="6 14" id="KW-0812">Transmembrane</keyword>
<dbReference type="Pfam" id="PF00512">
    <property type="entry name" value="HisKA"/>
    <property type="match status" value="1"/>
</dbReference>
<evidence type="ECO:0000256" key="11">
    <source>
        <dbReference type="ARBA" id="ARBA00023012"/>
    </source>
</evidence>
<dbReference type="SMART" id="SM00388">
    <property type="entry name" value="HisKA"/>
    <property type="match status" value="1"/>
</dbReference>
<keyword evidence="7" id="KW-0547">Nucleotide-binding</keyword>
<dbReference type="CDD" id="cd17546">
    <property type="entry name" value="REC_hyHK_CKI1_RcsC-like"/>
    <property type="match status" value="1"/>
</dbReference>
<keyword evidence="9" id="KW-0067">ATP-binding</keyword>
<evidence type="ECO:0000256" key="2">
    <source>
        <dbReference type="ARBA" id="ARBA00004370"/>
    </source>
</evidence>
<dbReference type="Pfam" id="PF02518">
    <property type="entry name" value="HATPase_c"/>
    <property type="match status" value="1"/>
</dbReference>
<dbReference type="EC" id="2.7.13.3" evidence="3"/>
<dbReference type="PRINTS" id="PR00344">
    <property type="entry name" value="BCTRLSENSOR"/>
</dbReference>
<protein>
    <recommendedName>
        <fullName evidence="3">histidine kinase</fullName>
        <ecNumber evidence="3">2.7.13.3</ecNumber>
    </recommendedName>
</protein>
<dbReference type="InterPro" id="IPR036890">
    <property type="entry name" value="HATPase_C_sf"/>
</dbReference>
<evidence type="ECO:0000313" key="17">
    <source>
        <dbReference type="EMBL" id="OYX55116.1"/>
    </source>
</evidence>
<sequence>MTANGYAMIAQVRFRELRTRIGLAAFIAVTTWFLTHTFWPALWFGAVVATQALDWAVFRPLRKRPQVVPSPGYKIALCATASVNVIVYSGIAAYLWVAGGDAGRLFAIVQVAGGLLHVSLHMHHVRPLLFAAVIPHSLYFLGMPVVGAIVDGKPQEMLIALGGVLYMMHLVVAVRQSSMTTTALQTANAEARLERQKAEVASAAKSDFLAVISHEIRTPMNAVISAANLLRRTRLDREQREHVSMLLDAGDVLVGLLNDVLDLSKIEAGKMTLESSVMDLREKLGSLGRLWGPKAEANGVRLKIEIEPDVPDCVRTDPLRLQQMLFNLLSNAVKFTDDGAITVAVDWRAKDNHLIIAVTDTGVGIPADRLARIFDSFEQVDAGTTRKYGGTGLGLAISRRLAEIMGGSLAAESVEGEGSTFVLSLPMEAVAKPATEARRRVAEQAGLQGKVILAADDHAVNRRILSLLLEPHGCTILLVENGAEAVEAAKTQRFDAILMDMQMPIMDGLEASAQIRAGGLNRSTPLIALTANAMDVHRTAWDATGVYAFLTKPIDPVLLAATLAEACALSIEDTNAQVA</sequence>
<keyword evidence="12 14" id="KW-0472">Membrane</keyword>
<dbReference type="InterPro" id="IPR036097">
    <property type="entry name" value="HisK_dim/P_sf"/>
</dbReference>
<dbReference type="PANTHER" id="PTHR45339:SF1">
    <property type="entry name" value="HYBRID SIGNAL TRANSDUCTION HISTIDINE KINASE J"/>
    <property type="match status" value="1"/>
</dbReference>
<feature type="domain" description="Histidine kinase" evidence="15">
    <location>
        <begin position="211"/>
        <end position="429"/>
    </location>
</feature>
<feature type="transmembrane region" description="Helical" evidence="14">
    <location>
        <begin position="17"/>
        <end position="35"/>
    </location>
</feature>
<feature type="domain" description="Response regulatory" evidence="16">
    <location>
        <begin position="451"/>
        <end position="567"/>
    </location>
</feature>
<evidence type="ECO:0000256" key="13">
    <source>
        <dbReference type="PROSITE-ProRule" id="PRU00169"/>
    </source>
</evidence>
<dbReference type="Gene3D" id="1.10.287.130">
    <property type="match status" value="1"/>
</dbReference>
<feature type="modified residue" description="4-aspartylphosphate" evidence="13">
    <location>
        <position position="500"/>
    </location>
</feature>
<feature type="transmembrane region" description="Helical" evidence="14">
    <location>
        <begin position="73"/>
        <end position="96"/>
    </location>
</feature>